<evidence type="ECO:0000313" key="7">
    <source>
        <dbReference type="EMBL" id="PSJ64259.1"/>
    </source>
</evidence>
<dbReference type="GO" id="GO:0003677">
    <property type="term" value="F:DNA binding"/>
    <property type="evidence" value="ECO:0007669"/>
    <property type="project" value="UniProtKB-KW"/>
</dbReference>
<sequence>MEATEKRQRGRPRSFNPQPDNASVQSLDRALRILAIVAEGNGLSLSEIAASSGLAASTAYRMLTTLESHGMVEFDKIEQLWSIGVETYRMGSAFLRRRKLVDRARTVMQDLMEKTGETANLGVAEEDCVIFVNQVETHQAIRAFFRPGTRTSFHASGIGKAILAYLPTERVTAIVHKAGLERHTPKTLADEGALARDLADIRARGWSVDDEERYPGMRCVAAAIFNEAGEPVGGVSVSGPTVRVTPERLAEIGPLVHYAAAEVTRMIGGVEPSEQAKAIGSR</sequence>
<accession>A0A2P7SP43</accession>
<dbReference type="InterPro" id="IPR014757">
    <property type="entry name" value="Tscrpt_reg_IclR_C"/>
</dbReference>
<dbReference type="Gene3D" id="1.10.10.10">
    <property type="entry name" value="Winged helix-like DNA-binding domain superfamily/Winged helix DNA-binding domain"/>
    <property type="match status" value="1"/>
</dbReference>
<dbReference type="InterPro" id="IPR036388">
    <property type="entry name" value="WH-like_DNA-bd_sf"/>
</dbReference>
<dbReference type="InterPro" id="IPR036390">
    <property type="entry name" value="WH_DNA-bd_sf"/>
</dbReference>
<dbReference type="PANTHER" id="PTHR30136">
    <property type="entry name" value="HELIX-TURN-HELIX TRANSCRIPTIONAL REGULATOR, ICLR FAMILY"/>
    <property type="match status" value="1"/>
</dbReference>
<dbReference type="OrthoDB" id="9807558at2"/>
<evidence type="ECO:0000256" key="3">
    <source>
        <dbReference type="ARBA" id="ARBA00023163"/>
    </source>
</evidence>
<dbReference type="InterPro" id="IPR050707">
    <property type="entry name" value="HTH_MetabolicPath_Reg"/>
</dbReference>
<evidence type="ECO:0000259" key="6">
    <source>
        <dbReference type="PROSITE" id="PS51078"/>
    </source>
</evidence>
<evidence type="ECO:0000256" key="2">
    <source>
        <dbReference type="ARBA" id="ARBA00023125"/>
    </source>
</evidence>
<dbReference type="SUPFAM" id="SSF55781">
    <property type="entry name" value="GAF domain-like"/>
    <property type="match status" value="1"/>
</dbReference>
<evidence type="ECO:0000256" key="4">
    <source>
        <dbReference type="SAM" id="MobiDB-lite"/>
    </source>
</evidence>
<dbReference type="PROSITE" id="PS51078">
    <property type="entry name" value="ICLR_ED"/>
    <property type="match status" value="1"/>
</dbReference>
<dbReference type="Pfam" id="PF09339">
    <property type="entry name" value="HTH_IclR"/>
    <property type="match status" value="1"/>
</dbReference>
<dbReference type="AlphaFoldDB" id="A0A2P7SP43"/>
<name>A0A2P7SP43_9HYPH</name>
<organism evidence="7 8">
    <name type="scientific">Pseudaminobacter soli</name>
    <name type="common">ex Li et al. 2025</name>
    <dbReference type="NCBI Taxonomy" id="1295366"/>
    <lineage>
        <taxon>Bacteria</taxon>
        <taxon>Pseudomonadati</taxon>
        <taxon>Pseudomonadota</taxon>
        <taxon>Alphaproteobacteria</taxon>
        <taxon>Hyphomicrobiales</taxon>
        <taxon>Phyllobacteriaceae</taxon>
        <taxon>Pseudaminobacter</taxon>
    </lineage>
</organism>
<feature type="domain" description="HTH iclR-type" evidence="5">
    <location>
        <begin position="24"/>
        <end position="85"/>
    </location>
</feature>
<dbReference type="FunFam" id="1.10.10.10:FF:000056">
    <property type="entry name" value="IclR family transcriptional regulator"/>
    <property type="match status" value="1"/>
</dbReference>
<evidence type="ECO:0000256" key="1">
    <source>
        <dbReference type="ARBA" id="ARBA00023015"/>
    </source>
</evidence>
<dbReference type="SMART" id="SM00346">
    <property type="entry name" value="HTH_ICLR"/>
    <property type="match status" value="1"/>
</dbReference>
<comment type="caution">
    <text evidence="7">The sequence shown here is derived from an EMBL/GenBank/DDBJ whole genome shotgun (WGS) entry which is preliminary data.</text>
</comment>
<keyword evidence="8" id="KW-1185">Reference proteome</keyword>
<proteinExistence type="predicted"/>
<dbReference type="Gene3D" id="3.30.450.40">
    <property type="match status" value="1"/>
</dbReference>
<dbReference type="InterPro" id="IPR029016">
    <property type="entry name" value="GAF-like_dom_sf"/>
</dbReference>
<keyword evidence="3" id="KW-0804">Transcription</keyword>
<dbReference type="PROSITE" id="PS51077">
    <property type="entry name" value="HTH_ICLR"/>
    <property type="match status" value="1"/>
</dbReference>
<feature type="region of interest" description="Disordered" evidence="4">
    <location>
        <begin position="1"/>
        <end position="22"/>
    </location>
</feature>
<keyword evidence="2" id="KW-0238">DNA-binding</keyword>
<dbReference type="SUPFAM" id="SSF46785">
    <property type="entry name" value="Winged helix' DNA-binding domain"/>
    <property type="match status" value="1"/>
</dbReference>
<dbReference type="InterPro" id="IPR005471">
    <property type="entry name" value="Tscrpt_reg_IclR_N"/>
</dbReference>
<keyword evidence="1" id="KW-0805">Transcription regulation</keyword>
<dbReference type="EMBL" id="PXYL01000001">
    <property type="protein sequence ID" value="PSJ64259.1"/>
    <property type="molecule type" value="Genomic_DNA"/>
</dbReference>
<dbReference type="Pfam" id="PF01614">
    <property type="entry name" value="IclR_C"/>
    <property type="match status" value="1"/>
</dbReference>
<dbReference type="PANTHER" id="PTHR30136:SF24">
    <property type="entry name" value="HTH-TYPE TRANSCRIPTIONAL REPRESSOR ALLR"/>
    <property type="match status" value="1"/>
</dbReference>
<gene>
    <name evidence="7" type="ORF">C7I85_03055</name>
</gene>
<dbReference type="Proteomes" id="UP000240653">
    <property type="component" value="Unassembled WGS sequence"/>
</dbReference>
<dbReference type="RefSeq" id="WP_106722603.1">
    <property type="nucleotide sequence ID" value="NZ_PXYL01000001.1"/>
</dbReference>
<dbReference type="GO" id="GO:0045892">
    <property type="term" value="P:negative regulation of DNA-templated transcription"/>
    <property type="evidence" value="ECO:0007669"/>
    <property type="project" value="TreeGrafter"/>
</dbReference>
<feature type="domain" description="IclR-ED" evidence="6">
    <location>
        <begin position="86"/>
        <end position="269"/>
    </location>
</feature>
<dbReference type="InterPro" id="IPR054844">
    <property type="entry name" value="TransRegBhcR"/>
</dbReference>
<dbReference type="NCBIfam" id="NF045644">
    <property type="entry name" value="TransRegBhcR"/>
    <property type="match status" value="1"/>
</dbReference>
<evidence type="ECO:0000259" key="5">
    <source>
        <dbReference type="PROSITE" id="PS51077"/>
    </source>
</evidence>
<reference evidence="7 8" key="1">
    <citation type="submission" date="2018-03" db="EMBL/GenBank/DDBJ databases">
        <title>The draft genome of Mesorhizobium soli JCM 19897.</title>
        <authorList>
            <person name="Li L."/>
            <person name="Liu L."/>
            <person name="Liang L."/>
            <person name="Wang T."/>
            <person name="Zhang X."/>
        </authorList>
    </citation>
    <scope>NUCLEOTIDE SEQUENCE [LARGE SCALE GENOMIC DNA]</scope>
    <source>
        <strain evidence="7 8">JCM 19897</strain>
    </source>
</reference>
<dbReference type="GO" id="GO:0003700">
    <property type="term" value="F:DNA-binding transcription factor activity"/>
    <property type="evidence" value="ECO:0007669"/>
    <property type="project" value="TreeGrafter"/>
</dbReference>
<evidence type="ECO:0000313" key="8">
    <source>
        <dbReference type="Proteomes" id="UP000240653"/>
    </source>
</evidence>
<protein>
    <submittedName>
        <fullName evidence="7">IclR family transcriptional regulator</fullName>
    </submittedName>
</protein>